<dbReference type="InterPro" id="IPR032432">
    <property type="entry name" value="Radical_SAM_C"/>
</dbReference>
<evidence type="ECO:0000256" key="3">
    <source>
        <dbReference type="ARBA" id="ARBA00022691"/>
    </source>
</evidence>
<dbReference type="SFLD" id="SFLDG01091">
    <property type="entry name" value="uncharacterized_CHP01210-like"/>
    <property type="match status" value="1"/>
</dbReference>
<keyword evidence="5" id="KW-0408">Iron</keyword>
<evidence type="ECO:0000256" key="5">
    <source>
        <dbReference type="ARBA" id="ARBA00023004"/>
    </source>
</evidence>
<dbReference type="Proteomes" id="UP000823893">
    <property type="component" value="Unassembled WGS sequence"/>
</dbReference>
<dbReference type="InterPro" id="IPR005911">
    <property type="entry name" value="YhcC-like"/>
</dbReference>
<dbReference type="InterPro" id="IPR039661">
    <property type="entry name" value="ELP3"/>
</dbReference>
<dbReference type="InterPro" id="IPR058240">
    <property type="entry name" value="rSAM_sf"/>
</dbReference>
<dbReference type="InterPro" id="IPR006638">
    <property type="entry name" value="Elp3/MiaA/NifB-like_rSAM"/>
</dbReference>
<dbReference type="PANTHER" id="PTHR11135">
    <property type="entry name" value="HISTONE ACETYLTRANSFERASE-RELATED"/>
    <property type="match status" value="1"/>
</dbReference>
<gene>
    <name evidence="8" type="ORF">H9935_06040</name>
</gene>
<dbReference type="NCBIfam" id="TIGR01212">
    <property type="entry name" value="TIGR01212 family radical SAM protein"/>
    <property type="match status" value="1"/>
</dbReference>
<keyword evidence="3" id="KW-0949">S-adenosyl-L-methionine</keyword>
<dbReference type="Gene3D" id="3.80.30.20">
    <property type="entry name" value="tm_1862 like domain"/>
    <property type="match status" value="1"/>
</dbReference>
<protein>
    <submittedName>
        <fullName evidence="8">TIGR01212 family radical SAM protein</fullName>
    </submittedName>
</protein>
<comment type="cofactor">
    <cofactor evidence="1">
        <name>[4Fe-4S] cluster</name>
        <dbReference type="ChEBI" id="CHEBI:49883"/>
    </cofactor>
</comment>
<organism evidence="8 9">
    <name type="scientific">Candidatus Blautia merdigallinarum</name>
    <dbReference type="NCBI Taxonomy" id="2838495"/>
    <lineage>
        <taxon>Bacteria</taxon>
        <taxon>Bacillati</taxon>
        <taxon>Bacillota</taxon>
        <taxon>Clostridia</taxon>
        <taxon>Lachnospirales</taxon>
        <taxon>Lachnospiraceae</taxon>
        <taxon>Blautia</taxon>
    </lineage>
</organism>
<reference evidence="8" key="1">
    <citation type="journal article" date="2021" name="PeerJ">
        <title>Extensive microbial diversity within the chicken gut microbiome revealed by metagenomics and culture.</title>
        <authorList>
            <person name="Gilroy R."/>
            <person name="Ravi A."/>
            <person name="Getino M."/>
            <person name="Pursley I."/>
            <person name="Horton D.L."/>
            <person name="Alikhan N.F."/>
            <person name="Baker D."/>
            <person name="Gharbi K."/>
            <person name="Hall N."/>
            <person name="Watson M."/>
            <person name="Adriaenssens E.M."/>
            <person name="Foster-Nyarko E."/>
            <person name="Jarju S."/>
            <person name="Secka A."/>
            <person name="Antonio M."/>
            <person name="Oren A."/>
            <person name="Chaudhuri R.R."/>
            <person name="La Ragione R."/>
            <person name="Hildebrand F."/>
            <person name="Pallen M.J."/>
        </authorList>
    </citation>
    <scope>NUCLEOTIDE SEQUENCE</scope>
    <source>
        <strain evidence="8">ChiSxjej6B18-287</strain>
    </source>
</reference>
<evidence type="ECO:0000313" key="8">
    <source>
        <dbReference type="EMBL" id="HJC10361.1"/>
    </source>
</evidence>
<accession>A0A9D2N5E5</accession>
<dbReference type="SUPFAM" id="SSF102114">
    <property type="entry name" value="Radical SAM enzymes"/>
    <property type="match status" value="1"/>
</dbReference>
<dbReference type="PANTHER" id="PTHR11135:SF1">
    <property type="entry name" value="PROTEIN YHCC"/>
    <property type="match status" value="1"/>
</dbReference>
<dbReference type="Pfam" id="PF04055">
    <property type="entry name" value="Radical_SAM"/>
    <property type="match status" value="1"/>
</dbReference>
<evidence type="ECO:0000259" key="7">
    <source>
        <dbReference type="PROSITE" id="PS51918"/>
    </source>
</evidence>
<dbReference type="Pfam" id="PF16199">
    <property type="entry name" value="Radical_SAM_C"/>
    <property type="match status" value="1"/>
</dbReference>
<dbReference type="GO" id="GO:0003824">
    <property type="term" value="F:catalytic activity"/>
    <property type="evidence" value="ECO:0007669"/>
    <property type="project" value="InterPro"/>
</dbReference>
<dbReference type="PROSITE" id="PS51918">
    <property type="entry name" value="RADICAL_SAM"/>
    <property type="match status" value="1"/>
</dbReference>
<dbReference type="EMBL" id="DWWV01000072">
    <property type="protein sequence ID" value="HJC10361.1"/>
    <property type="molecule type" value="Genomic_DNA"/>
</dbReference>
<evidence type="ECO:0000256" key="4">
    <source>
        <dbReference type="ARBA" id="ARBA00022723"/>
    </source>
</evidence>
<dbReference type="AlphaFoldDB" id="A0A9D2N5E5"/>
<feature type="domain" description="Radical SAM core" evidence="7">
    <location>
        <begin position="16"/>
        <end position="260"/>
    </location>
</feature>
<dbReference type="SFLD" id="SFLDG01086">
    <property type="entry name" value="elongater_protein-like"/>
    <property type="match status" value="1"/>
</dbReference>
<sequence>MESWNGKPYHSFDYMLKERFSCKIYKTALNGGMTCPNRDGTLGERGCIFCSQGGSGDFAGDRRDSITEQINKQAEKLARKRNASAFIAYFQAYTNTYAPVEYLRKIYTEAINHPQVAAVSIGTRPDCLGPDVLALLAELNQIKPVWIELGLQTIHERTAAYIRRGYPLSCFEEAVKALRQRDLEVIVHTILGLPGESRRDILETMEYLNHQDIQGIKLQLLHILKGTDLARDYLEGKFSVYTMEEYLDILIDCLEHLSPDIVIHRLTGDGPKDLLIAPLWSSRKRTVLNTLHHKCKMRHAYQGRLYKEE</sequence>
<evidence type="ECO:0000313" key="9">
    <source>
        <dbReference type="Proteomes" id="UP000823893"/>
    </source>
</evidence>
<evidence type="ECO:0000256" key="1">
    <source>
        <dbReference type="ARBA" id="ARBA00001966"/>
    </source>
</evidence>
<dbReference type="CDD" id="cd01335">
    <property type="entry name" value="Radical_SAM"/>
    <property type="match status" value="1"/>
</dbReference>
<keyword evidence="4" id="KW-0479">Metal-binding</keyword>
<keyword evidence="2" id="KW-0004">4Fe-4S</keyword>
<dbReference type="InterPro" id="IPR023404">
    <property type="entry name" value="rSAM_horseshoe"/>
</dbReference>
<proteinExistence type="predicted"/>
<name>A0A9D2N5E5_9FIRM</name>
<dbReference type="GO" id="GO:0051539">
    <property type="term" value="F:4 iron, 4 sulfur cluster binding"/>
    <property type="evidence" value="ECO:0007669"/>
    <property type="project" value="UniProtKB-KW"/>
</dbReference>
<dbReference type="GO" id="GO:0046872">
    <property type="term" value="F:metal ion binding"/>
    <property type="evidence" value="ECO:0007669"/>
    <property type="project" value="UniProtKB-KW"/>
</dbReference>
<dbReference type="InterPro" id="IPR007197">
    <property type="entry name" value="rSAM"/>
</dbReference>
<keyword evidence="6" id="KW-0411">Iron-sulfur</keyword>
<evidence type="ECO:0000256" key="6">
    <source>
        <dbReference type="ARBA" id="ARBA00023014"/>
    </source>
</evidence>
<dbReference type="SFLD" id="SFLDS00029">
    <property type="entry name" value="Radical_SAM"/>
    <property type="match status" value="1"/>
</dbReference>
<comment type="caution">
    <text evidence="8">The sequence shown here is derived from an EMBL/GenBank/DDBJ whole genome shotgun (WGS) entry which is preliminary data.</text>
</comment>
<reference evidence="8" key="2">
    <citation type="submission" date="2021-04" db="EMBL/GenBank/DDBJ databases">
        <authorList>
            <person name="Gilroy R."/>
        </authorList>
    </citation>
    <scope>NUCLEOTIDE SEQUENCE</scope>
    <source>
        <strain evidence="8">ChiSxjej6B18-287</strain>
    </source>
</reference>
<dbReference type="SMART" id="SM00729">
    <property type="entry name" value="Elp3"/>
    <property type="match status" value="1"/>
</dbReference>
<evidence type="ECO:0000256" key="2">
    <source>
        <dbReference type="ARBA" id="ARBA00022485"/>
    </source>
</evidence>